<keyword evidence="1" id="KW-0805">Transcription regulation</keyword>
<reference evidence="5" key="1">
    <citation type="submission" date="2023-07" db="EMBL/GenBank/DDBJ databases">
        <title>Genomic Encyclopedia of Type Strains, Phase IV (KMG-IV): sequencing the most valuable type-strain genomes for metagenomic binning, comparative biology and taxonomic classification.</title>
        <authorList>
            <person name="Goeker M."/>
        </authorList>
    </citation>
    <scope>NUCLEOTIDE SEQUENCE</scope>
    <source>
        <strain evidence="5">DSM 24202</strain>
    </source>
</reference>
<keyword evidence="6" id="KW-1185">Reference proteome</keyword>
<dbReference type="SUPFAM" id="SSF46785">
    <property type="entry name" value="Winged helix' DNA-binding domain"/>
    <property type="match status" value="1"/>
</dbReference>
<proteinExistence type="predicted"/>
<evidence type="ECO:0000259" key="4">
    <source>
        <dbReference type="PROSITE" id="PS50949"/>
    </source>
</evidence>
<dbReference type="SUPFAM" id="SSF53822">
    <property type="entry name" value="Periplasmic binding protein-like I"/>
    <property type="match status" value="1"/>
</dbReference>
<dbReference type="InterPro" id="IPR036390">
    <property type="entry name" value="WH_DNA-bd_sf"/>
</dbReference>
<dbReference type="Pfam" id="PF00392">
    <property type="entry name" value="GntR"/>
    <property type="match status" value="1"/>
</dbReference>
<dbReference type="GO" id="GO:0003700">
    <property type="term" value="F:DNA-binding transcription factor activity"/>
    <property type="evidence" value="ECO:0007669"/>
    <property type="project" value="InterPro"/>
</dbReference>
<dbReference type="InterPro" id="IPR046335">
    <property type="entry name" value="LacI/GalR-like_sensor"/>
</dbReference>
<accession>A0AAE3VJC0</accession>
<name>A0AAE3VJC0_9BACT</name>
<dbReference type="PANTHER" id="PTHR30146:SF109">
    <property type="entry name" value="HTH-TYPE TRANSCRIPTIONAL REGULATOR GALS"/>
    <property type="match status" value="1"/>
</dbReference>
<keyword evidence="2" id="KW-0238">DNA-binding</keyword>
<dbReference type="Proteomes" id="UP001238163">
    <property type="component" value="Unassembled WGS sequence"/>
</dbReference>
<dbReference type="GO" id="GO:0000976">
    <property type="term" value="F:transcription cis-regulatory region binding"/>
    <property type="evidence" value="ECO:0007669"/>
    <property type="project" value="TreeGrafter"/>
</dbReference>
<organism evidence="5 6">
    <name type="scientific">Oligosphaera ethanolica</name>
    <dbReference type="NCBI Taxonomy" id="760260"/>
    <lineage>
        <taxon>Bacteria</taxon>
        <taxon>Pseudomonadati</taxon>
        <taxon>Lentisphaerota</taxon>
        <taxon>Oligosphaeria</taxon>
        <taxon>Oligosphaerales</taxon>
        <taxon>Oligosphaeraceae</taxon>
        <taxon>Oligosphaera</taxon>
    </lineage>
</organism>
<dbReference type="Gene3D" id="3.40.50.2300">
    <property type="match status" value="2"/>
</dbReference>
<keyword evidence="3" id="KW-0804">Transcription</keyword>
<feature type="domain" description="HTH gntR-type" evidence="4">
    <location>
        <begin position="6"/>
        <end position="74"/>
    </location>
</feature>
<dbReference type="InterPro" id="IPR036388">
    <property type="entry name" value="WH-like_DNA-bd_sf"/>
</dbReference>
<dbReference type="InterPro" id="IPR000524">
    <property type="entry name" value="Tscrpt_reg_HTH_GntR"/>
</dbReference>
<comment type="caution">
    <text evidence="5">The sequence shown here is derived from an EMBL/GenBank/DDBJ whole genome shotgun (WGS) entry which is preliminary data.</text>
</comment>
<evidence type="ECO:0000256" key="1">
    <source>
        <dbReference type="ARBA" id="ARBA00023015"/>
    </source>
</evidence>
<evidence type="ECO:0000256" key="3">
    <source>
        <dbReference type="ARBA" id="ARBA00023163"/>
    </source>
</evidence>
<evidence type="ECO:0000313" key="5">
    <source>
        <dbReference type="EMBL" id="MDQ0291802.1"/>
    </source>
</evidence>
<dbReference type="Pfam" id="PF13377">
    <property type="entry name" value="Peripla_BP_3"/>
    <property type="match status" value="1"/>
</dbReference>
<dbReference type="SMART" id="SM00345">
    <property type="entry name" value="HTH_GNTR"/>
    <property type="match status" value="1"/>
</dbReference>
<dbReference type="RefSeq" id="WP_307265122.1">
    <property type="nucleotide sequence ID" value="NZ_JAUSVL010000001.1"/>
</dbReference>
<dbReference type="EMBL" id="JAUSVL010000001">
    <property type="protein sequence ID" value="MDQ0291802.1"/>
    <property type="molecule type" value="Genomic_DNA"/>
</dbReference>
<dbReference type="PANTHER" id="PTHR30146">
    <property type="entry name" value="LACI-RELATED TRANSCRIPTIONAL REPRESSOR"/>
    <property type="match status" value="1"/>
</dbReference>
<dbReference type="CDD" id="cd07377">
    <property type="entry name" value="WHTH_GntR"/>
    <property type="match status" value="1"/>
</dbReference>
<dbReference type="Gene3D" id="1.10.10.10">
    <property type="entry name" value="Winged helix-like DNA-binding domain superfamily/Winged helix DNA-binding domain"/>
    <property type="match status" value="1"/>
</dbReference>
<evidence type="ECO:0000313" key="6">
    <source>
        <dbReference type="Proteomes" id="UP001238163"/>
    </source>
</evidence>
<protein>
    <submittedName>
        <fullName evidence="5">LacI family transcriptional regulator</fullName>
    </submittedName>
</protein>
<dbReference type="AlphaFoldDB" id="A0AAE3VJC0"/>
<evidence type="ECO:0000256" key="2">
    <source>
        <dbReference type="ARBA" id="ARBA00023125"/>
    </source>
</evidence>
<sequence>MAQRTQPLYETIKDDIRDAIRSGRYAPGDRIPSTRELCEVHSASLVSVRRAVKDLSKEGVLRGENGRGVFVQNMPVATARHTATPAQADRVIIGVWNAVIDENIVHIQEGMARFASEKGMGIELYTGNPDELLPLQQMAARGIPGAVIFGNSHPSYVESLQALIRHGFHFVSVDRSIDALPLHVVASDHYGGALLATAHLLRHAGMAVHYLGVEDESSAATERQAGYRDAMSRAGFTQADIASLVHRINIDFTCSTWQPDDLRRLHQQPVLQILRHIELPTCIFCQNDYVAQGVYDAAQELGAIVGHDLFLVGYDDLTFARRLRPSLSSVRQDFTMIGYRAAALLDDLIRGDLPKNSPPVQMKIPVELVHRESSVKTANAGVAGSN</sequence>
<dbReference type="CDD" id="cd06267">
    <property type="entry name" value="PBP1_LacI_sugar_binding-like"/>
    <property type="match status" value="1"/>
</dbReference>
<dbReference type="PROSITE" id="PS50949">
    <property type="entry name" value="HTH_GNTR"/>
    <property type="match status" value="1"/>
</dbReference>
<dbReference type="InterPro" id="IPR028082">
    <property type="entry name" value="Peripla_BP_I"/>
</dbReference>
<gene>
    <name evidence="5" type="ORF">J3R75_003909</name>
</gene>